<sequence>MNEHLKQILELLKKEELYAKFSKCEFWISKVLFLDHMIDSIGKLCGDRRKIEAITIGQLLRHPRIFVNFRSSGYYRRFIEGILNARTEARKPENIKSEDVGGMLIENAKFPEASREQKLEPRANGTLCLNGRSGLPCYGDLRTVIMHKSHKSKYSIHLGSDKMYQDMKELYWRPNMKADIATYWDNTSPRSLSEASKRLKAMIQFGDQLNSILTKSLQSALGTNLDMSIAYPSTNRRAKARDHIKLSKDIFACLWLSTLKEVGRSSDTPYPELIQRPLRKSSNQQSKQAAHDPDRKRPAIHAEDSSPMAHSPDDVPESDPEADPEEDGDEDPEEDPIDYPADGGDDGDDEMDIEEDEDADMDIDEEEEHSAPAYPVVVALPATAPSAEETELLEN</sequence>
<protein>
    <submittedName>
        <fullName evidence="3">Reverse transcriptase domain-containing protein</fullName>
    </submittedName>
</protein>
<evidence type="ECO:0000313" key="4">
    <source>
        <dbReference type="Proteomes" id="UP001151760"/>
    </source>
</evidence>
<evidence type="ECO:0000259" key="2">
    <source>
        <dbReference type="Pfam" id="PF17921"/>
    </source>
</evidence>
<keyword evidence="3" id="KW-0548">Nucleotidyltransferase</keyword>
<accession>A0ABQ5FU40</accession>
<evidence type="ECO:0000256" key="1">
    <source>
        <dbReference type="SAM" id="MobiDB-lite"/>
    </source>
</evidence>
<dbReference type="InterPro" id="IPR041588">
    <property type="entry name" value="Integrase_H2C2"/>
</dbReference>
<dbReference type="GO" id="GO:0003964">
    <property type="term" value="F:RNA-directed DNA polymerase activity"/>
    <property type="evidence" value="ECO:0007669"/>
    <property type="project" value="UniProtKB-KW"/>
</dbReference>
<dbReference type="Gene3D" id="1.10.340.70">
    <property type="match status" value="1"/>
</dbReference>
<gene>
    <name evidence="3" type="ORF">Tco_1018352</name>
</gene>
<feature type="compositionally biased region" description="Basic and acidic residues" evidence="1">
    <location>
        <begin position="289"/>
        <end position="304"/>
    </location>
</feature>
<comment type="caution">
    <text evidence="3">The sequence shown here is derived from an EMBL/GenBank/DDBJ whole genome shotgun (WGS) entry which is preliminary data.</text>
</comment>
<organism evidence="3 4">
    <name type="scientific">Tanacetum coccineum</name>
    <dbReference type="NCBI Taxonomy" id="301880"/>
    <lineage>
        <taxon>Eukaryota</taxon>
        <taxon>Viridiplantae</taxon>
        <taxon>Streptophyta</taxon>
        <taxon>Embryophyta</taxon>
        <taxon>Tracheophyta</taxon>
        <taxon>Spermatophyta</taxon>
        <taxon>Magnoliopsida</taxon>
        <taxon>eudicotyledons</taxon>
        <taxon>Gunneridae</taxon>
        <taxon>Pentapetalae</taxon>
        <taxon>asterids</taxon>
        <taxon>campanulids</taxon>
        <taxon>Asterales</taxon>
        <taxon>Asteraceae</taxon>
        <taxon>Asteroideae</taxon>
        <taxon>Anthemideae</taxon>
        <taxon>Anthemidinae</taxon>
        <taxon>Tanacetum</taxon>
    </lineage>
</organism>
<keyword evidence="3" id="KW-0695">RNA-directed DNA polymerase</keyword>
<keyword evidence="4" id="KW-1185">Reference proteome</keyword>
<dbReference type="Proteomes" id="UP001151760">
    <property type="component" value="Unassembled WGS sequence"/>
</dbReference>
<reference evidence="3" key="1">
    <citation type="journal article" date="2022" name="Int. J. Mol. Sci.">
        <title>Draft Genome of Tanacetum Coccineum: Genomic Comparison of Closely Related Tanacetum-Family Plants.</title>
        <authorList>
            <person name="Yamashiro T."/>
            <person name="Shiraishi A."/>
            <person name="Nakayama K."/>
            <person name="Satake H."/>
        </authorList>
    </citation>
    <scope>NUCLEOTIDE SEQUENCE</scope>
</reference>
<evidence type="ECO:0000313" key="3">
    <source>
        <dbReference type="EMBL" id="GJT66872.1"/>
    </source>
</evidence>
<dbReference type="Pfam" id="PF17921">
    <property type="entry name" value="Integrase_H2C2"/>
    <property type="match status" value="1"/>
</dbReference>
<reference evidence="3" key="2">
    <citation type="submission" date="2022-01" db="EMBL/GenBank/DDBJ databases">
        <authorList>
            <person name="Yamashiro T."/>
            <person name="Shiraishi A."/>
            <person name="Satake H."/>
            <person name="Nakayama K."/>
        </authorList>
    </citation>
    <scope>NUCLEOTIDE SEQUENCE</scope>
</reference>
<dbReference type="InterPro" id="IPR043128">
    <property type="entry name" value="Rev_trsase/Diguanyl_cyclase"/>
</dbReference>
<proteinExistence type="predicted"/>
<feature type="region of interest" description="Disordered" evidence="1">
    <location>
        <begin position="265"/>
        <end position="374"/>
    </location>
</feature>
<feature type="domain" description="Integrase zinc-binding" evidence="2">
    <location>
        <begin position="140"/>
        <end position="184"/>
    </location>
</feature>
<name>A0ABQ5FU40_9ASTR</name>
<keyword evidence="3" id="KW-0808">Transferase</keyword>
<dbReference type="SUPFAM" id="SSF56672">
    <property type="entry name" value="DNA/RNA polymerases"/>
    <property type="match status" value="1"/>
</dbReference>
<dbReference type="EMBL" id="BQNB010017755">
    <property type="protein sequence ID" value="GJT66872.1"/>
    <property type="molecule type" value="Genomic_DNA"/>
</dbReference>
<dbReference type="InterPro" id="IPR043502">
    <property type="entry name" value="DNA/RNA_pol_sf"/>
</dbReference>
<dbReference type="Gene3D" id="3.30.70.270">
    <property type="match status" value="1"/>
</dbReference>
<feature type="compositionally biased region" description="Acidic residues" evidence="1">
    <location>
        <begin position="314"/>
        <end position="368"/>
    </location>
</feature>